<evidence type="ECO:0000313" key="18">
    <source>
        <dbReference type="Proteomes" id="UP000032076"/>
    </source>
</evidence>
<evidence type="ECO:0000256" key="15">
    <source>
        <dbReference type="ARBA" id="ARBA00022884"/>
    </source>
</evidence>
<evidence type="ECO:0000256" key="3">
    <source>
        <dbReference type="ARBA" id="ARBA00005663"/>
    </source>
</evidence>
<dbReference type="PANTHER" id="PTHR30001:SF0">
    <property type="entry name" value="RIBONUCLEASE G"/>
    <property type="match status" value="1"/>
</dbReference>
<protein>
    <recommendedName>
        <fullName evidence="4">Ribonuclease G</fullName>
    </recommendedName>
</protein>
<dbReference type="GO" id="GO:0005737">
    <property type="term" value="C:cytoplasm"/>
    <property type="evidence" value="ECO:0007669"/>
    <property type="project" value="UniProtKB-SubCell"/>
</dbReference>
<name>A0ABD4A1R7_9BACI</name>
<dbReference type="Gene3D" id="2.40.50.140">
    <property type="entry name" value="Nucleic acid-binding proteins"/>
    <property type="match status" value="1"/>
</dbReference>
<dbReference type="Proteomes" id="UP000032076">
    <property type="component" value="Unassembled WGS sequence"/>
</dbReference>
<dbReference type="PANTHER" id="PTHR30001">
    <property type="entry name" value="RIBONUCLEASE"/>
    <property type="match status" value="1"/>
</dbReference>
<dbReference type="GO" id="GO:0000049">
    <property type="term" value="F:tRNA binding"/>
    <property type="evidence" value="ECO:0007669"/>
    <property type="project" value="UniProtKB-KW"/>
</dbReference>
<keyword evidence="15" id="KW-0694">RNA-binding</keyword>
<dbReference type="GO" id="GO:0008033">
    <property type="term" value="P:tRNA processing"/>
    <property type="evidence" value="ECO:0007669"/>
    <property type="project" value="UniProtKB-KW"/>
</dbReference>
<dbReference type="CDD" id="cd04453">
    <property type="entry name" value="S1_RNase_E"/>
    <property type="match status" value="1"/>
</dbReference>
<dbReference type="EMBL" id="JXLU01000147">
    <property type="protein sequence ID" value="KIO70181.1"/>
    <property type="molecule type" value="Genomic_DNA"/>
</dbReference>
<evidence type="ECO:0000256" key="14">
    <source>
        <dbReference type="ARBA" id="ARBA00022842"/>
    </source>
</evidence>
<dbReference type="AlphaFoldDB" id="A0ABD4A1R7"/>
<dbReference type="InterPro" id="IPR003029">
    <property type="entry name" value="S1_domain"/>
</dbReference>
<feature type="domain" description="S1 motif" evidence="16">
    <location>
        <begin position="48"/>
        <end position="123"/>
    </location>
</feature>
<dbReference type="SMART" id="SM00316">
    <property type="entry name" value="S1"/>
    <property type="match status" value="1"/>
</dbReference>
<comment type="similarity">
    <text evidence="3">Belongs to the RNase E/G family. RNase G subfamily.</text>
</comment>
<evidence type="ECO:0000256" key="13">
    <source>
        <dbReference type="ARBA" id="ARBA00022801"/>
    </source>
</evidence>
<evidence type="ECO:0000256" key="6">
    <source>
        <dbReference type="ARBA" id="ARBA00022552"/>
    </source>
</evidence>
<evidence type="ECO:0000313" key="17">
    <source>
        <dbReference type="EMBL" id="KIO70181.1"/>
    </source>
</evidence>
<evidence type="ECO:0000259" key="16">
    <source>
        <dbReference type="PROSITE" id="PS50126"/>
    </source>
</evidence>
<comment type="caution">
    <text evidence="17">The sequence shown here is derived from an EMBL/GenBank/DDBJ whole genome shotgun (WGS) entry which is preliminary data.</text>
</comment>
<dbReference type="GO" id="GO:0019843">
    <property type="term" value="F:rRNA binding"/>
    <property type="evidence" value="ECO:0007669"/>
    <property type="project" value="UniProtKB-KW"/>
</dbReference>
<keyword evidence="12" id="KW-0255">Endonuclease</keyword>
<keyword evidence="9" id="KW-0540">Nuclease</keyword>
<comment type="subcellular location">
    <subcellularLocation>
        <location evidence="2">Cytoplasm</location>
    </subcellularLocation>
</comment>
<evidence type="ECO:0000256" key="4">
    <source>
        <dbReference type="ARBA" id="ARBA00017719"/>
    </source>
</evidence>
<evidence type="ECO:0000256" key="12">
    <source>
        <dbReference type="ARBA" id="ARBA00022759"/>
    </source>
</evidence>
<sequence>MNDIRRIVKMKRLLIINARESEKRMALIEDKQIQRLYIEQPEQQSLLRNIYIGIVEKIMPSMDAAFINIGKGKKGYLQLSQSPANMEKDDSIRSLPRVNQSDKMIVQIIKDETDTKYYRLTRNIELSDEMIVYMPYGYYVAASKKLPNDVRNQLKMWAVETKKEAEGILFRTRAEKLTKEEFVTRLNQLRAEFQQLEKLAGHLKAPAPIVEKNLFFEEIKKIYDKEEFTEIICDDSNLFRQLKTDWENRCQLTYYKGSENIFSHFMLDDQLDTLHKRVVWLDNGANIVIEENEAFTVIDVNTAKSPSYKLKRDTIMTTNRLAAKEIARQVRLRNIGGNILIDFINMRDDKDRKAIIQLLKEEFARDYERTIIYGFTALGILEMSRKRTKPSLLNQITVPCATCHGTGFVESAATIAFRLERELWAFKNKDFSEVVIEATEDVINYFSGENKHHLENLEKTLHFLIKFEQVQFHKPHYYIKRFVR</sequence>
<organism evidence="17 18">
    <name type="scientific">Caldibacillus thermoamylovorans</name>
    <dbReference type="NCBI Taxonomy" id="35841"/>
    <lineage>
        <taxon>Bacteria</taxon>
        <taxon>Bacillati</taxon>
        <taxon>Bacillota</taxon>
        <taxon>Bacilli</taxon>
        <taxon>Bacillales</taxon>
        <taxon>Bacillaceae</taxon>
        <taxon>Caldibacillus</taxon>
    </lineage>
</organism>
<dbReference type="GO" id="GO:0016787">
    <property type="term" value="F:hydrolase activity"/>
    <property type="evidence" value="ECO:0007669"/>
    <property type="project" value="UniProtKB-KW"/>
</dbReference>
<keyword evidence="13" id="KW-0378">Hydrolase</keyword>
<dbReference type="InterPro" id="IPR019307">
    <property type="entry name" value="RNA-bd_AU-1/RNase_E/G"/>
</dbReference>
<dbReference type="InterPro" id="IPR012340">
    <property type="entry name" value="NA-bd_OB-fold"/>
</dbReference>
<gene>
    <name evidence="17" type="ORF">B4167_0873</name>
</gene>
<evidence type="ECO:0000256" key="2">
    <source>
        <dbReference type="ARBA" id="ARBA00004496"/>
    </source>
</evidence>
<dbReference type="InterPro" id="IPR004659">
    <property type="entry name" value="RNase_E/G"/>
</dbReference>
<proteinExistence type="inferred from homology"/>
<keyword evidence="8" id="KW-0819">tRNA processing</keyword>
<evidence type="ECO:0000256" key="1">
    <source>
        <dbReference type="ARBA" id="ARBA00001946"/>
    </source>
</evidence>
<comment type="cofactor">
    <cofactor evidence="1">
        <name>Mg(2+)</name>
        <dbReference type="ChEBI" id="CHEBI:18420"/>
    </cofactor>
</comment>
<dbReference type="GO" id="GO:0004519">
    <property type="term" value="F:endonuclease activity"/>
    <property type="evidence" value="ECO:0007669"/>
    <property type="project" value="UniProtKB-KW"/>
</dbReference>
<keyword evidence="7" id="KW-0820">tRNA-binding</keyword>
<evidence type="ECO:0000256" key="5">
    <source>
        <dbReference type="ARBA" id="ARBA00022490"/>
    </source>
</evidence>
<keyword evidence="5" id="KW-0963">Cytoplasm</keyword>
<keyword evidence="10" id="KW-0479">Metal-binding</keyword>
<dbReference type="SUPFAM" id="SSF50249">
    <property type="entry name" value="Nucleic acid-binding proteins"/>
    <property type="match status" value="1"/>
</dbReference>
<dbReference type="Gene3D" id="3.40.1260.20">
    <property type="entry name" value="Ribonuclease E, catalytic domain"/>
    <property type="match status" value="1"/>
</dbReference>
<dbReference type="GO" id="GO:0046872">
    <property type="term" value="F:metal ion binding"/>
    <property type="evidence" value="ECO:0007669"/>
    <property type="project" value="UniProtKB-KW"/>
</dbReference>
<dbReference type="Pfam" id="PF20833">
    <property type="entry name" value="RNase_E_G_Thio"/>
    <property type="match status" value="1"/>
</dbReference>
<dbReference type="Pfam" id="PF10150">
    <property type="entry name" value="RNase_E_G"/>
    <property type="match status" value="1"/>
</dbReference>
<evidence type="ECO:0000256" key="10">
    <source>
        <dbReference type="ARBA" id="ARBA00022723"/>
    </source>
</evidence>
<keyword evidence="14" id="KW-0460">Magnesium</keyword>
<dbReference type="InterPro" id="IPR048583">
    <property type="entry name" value="RNase_E_G_thioredoxin-like"/>
</dbReference>
<accession>A0ABD4A1R7</accession>
<keyword evidence="11" id="KW-0699">rRNA-binding</keyword>
<reference evidence="17 18" key="1">
    <citation type="submission" date="2015-01" db="EMBL/GenBank/DDBJ databases">
        <title>Draft Genome Sequences of Four Bacillus thermoamylovorans Strains, Isolated From Food Products.</title>
        <authorList>
            <person name="Krawcyk A.O."/>
            <person name="Berendsen E.M."/>
            <person name="Eijlander R.T."/>
            <person name="de Jong A."/>
            <person name="Wells-Bennik M."/>
            <person name="Kuipers O.P."/>
        </authorList>
    </citation>
    <scope>NUCLEOTIDE SEQUENCE [LARGE SCALE GENOMIC DNA]</scope>
    <source>
        <strain evidence="17 18">B4167</strain>
    </source>
</reference>
<dbReference type="GO" id="GO:0006364">
    <property type="term" value="P:rRNA processing"/>
    <property type="evidence" value="ECO:0007669"/>
    <property type="project" value="UniProtKB-KW"/>
</dbReference>
<dbReference type="PROSITE" id="PS50126">
    <property type="entry name" value="S1"/>
    <property type="match status" value="1"/>
</dbReference>
<evidence type="ECO:0000256" key="11">
    <source>
        <dbReference type="ARBA" id="ARBA00022730"/>
    </source>
</evidence>
<keyword evidence="6" id="KW-0698">rRNA processing</keyword>
<evidence type="ECO:0000256" key="8">
    <source>
        <dbReference type="ARBA" id="ARBA00022694"/>
    </source>
</evidence>
<evidence type="ECO:0000256" key="7">
    <source>
        <dbReference type="ARBA" id="ARBA00022555"/>
    </source>
</evidence>
<evidence type="ECO:0000256" key="9">
    <source>
        <dbReference type="ARBA" id="ARBA00022722"/>
    </source>
</evidence>